<dbReference type="InterPro" id="IPR003152">
    <property type="entry name" value="FATC_dom"/>
</dbReference>
<evidence type="ECO:0000256" key="1">
    <source>
        <dbReference type="ARBA" id="ARBA00006019"/>
    </source>
</evidence>
<dbReference type="InterPro" id="IPR016159">
    <property type="entry name" value="Cullin_repeat-like_dom_sf"/>
</dbReference>
<comment type="subunit">
    <text evidence="3">Associates with DNA double-strand breaks.</text>
</comment>
<evidence type="ECO:0000256" key="15">
    <source>
        <dbReference type="RuleBase" id="RU003829"/>
    </source>
</evidence>
<evidence type="ECO:0000313" key="21">
    <source>
        <dbReference type="EMBL" id="CRK12157.1"/>
    </source>
</evidence>
<name>A0A0G4KQZ6_VERLO</name>
<dbReference type="Pfam" id="PF26557">
    <property type="entry name" value="Cullin_AB"/>
    <property type="match status" value="1"/>
</dbReference>
<dbReference type="InterPro" id="IPR036390">
    <property type="entry name" value="WH_DNA-bd_sf"/>
</dbReference>
<evidence type="ECO:0000256" key="12">
    <source>
        <dbReference type="ARBA" id="ARBA00047899"/>
    </source>
</evidence>
<dbReference type="FunFam" id="1.10.10.10:FF:000014">
    <property type="entry name" value="Cullin 1"/>
    <property type="match status" value="1"/>
</dbReference>
<dbReference type="InterPro" id="IPR019559">
    <property type="entry name" value="Cullin_neddylation_domain"/>
</dbReference>
<dbReference type="PROSITE" id="PS51189">
    <property type="entry name" value="FAT"/>
    <property type="match status" value="1"/>
</dbReference>
<keyword evidence="8 16" id="KW-0418">Kinase</keyword>
<reference evidence="22" key="1">
    <citation type="submission" date="2015-05" db="EMBL/GenBank/DDBJ databases">
        <authorList>
            <person name="Fogelqvist Johan"/>
        </authorList>
    </citation>
    <scope>NUCLEOTIDE SEQUENCE [LARGE SCALE GENOMIC DNA]</scope>
</reference>
<dbReference type="Pfam" id="PF10557">
    <property type="entry name" value="Cullin_Nedd8"/>
    <property type="match status" value="1"/>
</dbReference>
<keyword evidence="6 16" id="KW-0808">Transferase</keyword>
<evidence type="ECO:0000256" key="8">
    <source>
        <dbReference type="ARBA" id="ARBA00022777"/>
    </source>
</evidence>
<dbReference type="Pfam" id="PF02260">
    <property type="entry name" value="FATC"/>
    <property type="match status" value="1"/>
</dbReference>
<evidence type="ECO:0000259" key="19">
    <source>
        <dbReference type="PROSITE" id="PS50290"/>
    </source>
</evidence>
<dbReference type="Gene3D" id="1.10.1070.11">
    <property type="entry name" value="Phosphatidylinositol 3-/4-kinase, catalytic domain"/>
    <property type="match status" value="1"/>
</dbReference>
<evidence type="ECO:0000256" key="5">
    <source>
        <dbReference type="ARBA" id="ARBA00022527"/>
    </source>
</evidence>
<evidence type="ECO:0000256" key="9">
    <source>
        <dbReference type="ARBA" id="ARBA00022840"/>
    </source>
</evidence>
<keyword evidence="5 16" id="KW-0723">Serine/threonine-protein kinase</keyword>
<dbReference type="PANTHER" id="PTHR11932">
    <property type="entry name" value="CULLIN"/>
    <property type="match status" value="1"/>
</dbReference>
<dbReference type="GO" id="GO:0005634">
    <property type="term" value="C:nucleus"/>
    <property type="evidence" value="ECO:0007669"/>
    <property type="project" value="UniProtKB-SubCell"/>
</dbReference>
<evidence type="ECO:0000256" key="11">
    <source>
        <dbReference type="ARBA" id="ARBA00025079"/>
    </source>
</evidence>
<keyword evidence="16" id="KW-0158">Chromosome</keyword>
<dbReference type="EC" id="2.7.11.1" evidence="16"/>
<dbReference type="GO" id="GO:0006974">
    <property type="term" value="P:DNA damage response"/>
    <property type="evidence" value="ECO:0007669"/>
    <property type="project" value="UniProtKB-KW"/>
</dbReference>
<keyword evidence="16" id="KW-0779">Telomere</keyword>
<dbReference type="GO" id="GO:0005524">
    <property type="term" value="F:ATP binding"/>
    <property type="evidence" value="ECO:0007669"/>
    <property type="project" value="UniProtKB-KW"/>
</dbReference>
<dbReference type="PROSITE" id="PS50290">
    <property type="entry name" value="PI3_4_KINASE_3"/>
    <property type="match status" value="1"/>
</dbReference>
<dbReference type="STRING" id="100787.A0A0G4KQZ6"/>
<evidence type="ECO:0000256" key="2">
    <source>
        <dbReference type="ARBA" id="ARBA00010769"/>
    </source>
</evidence>
<feature type="domain" description="Cullin family profile" evidence="18">
    <location>
        <begin position="2925"/>
        <end position="3180"/>
    </location>
</feature>
<dbReference type="Pfam" id="PF00888">
    <property type="entry name" value="Cullin"/>
    <property type="match status" value="1"/>
</dbReference>
<dbReference type="GO" id="GO:0006325">
    <property type="term" value="P:chromatin organization"/>
    <property type="evidence" value="ECO:0007669"/>
    <property type="project" value="UniProtKB-KW"/>
</dbReference>
<evidence type="ECO:0000259" key="18">
    <source>
        <dbReference type="PROSITE" id="PS50069"/>
    </source>
</evidence>
<evidence type="ECO:0000256" key="13">
    <source>
        <dbReference type="ARBA" id="ARBA00048679"/>
    </source>
</evidence>
<dbReference type="SMART" id="SM01342">
    <property type="entry name" value="TAN"/>
    <property type="match status" value="1"/>
</dbReference>
<feature type="compositionally biased region" description="Low complexity" evidence="17">
    <location>
        <begin position="2436"/>
        <end position="2450"/>
    </location>
</feature>
<comment type="similarity">
    <text evidence="1 14 15">Belongs to the cullin family.</text>
</comment>
<keyword evidence="16" id="KW-0539">Nucleus</keyword>
<dbReference type="InterPro" id="IPR011009">
    <property type="entry name" value="Kinase-like_dom_sf"/>
</dbReference>
<comment type="function">
    <text evidence="11 16">Serine/threonine protein kinase which activates checkpoint signaling upon genotoxic stresses such as ionizing radiation (IR), ultraviolet light (UV), or DNA replication stalling, thereby acting as a DNA damage sensor. Recognizes the substrate consensus sequence [ST]-Q. Phosphorylates histone H2A to form H2AS128ph (gamma-H2A) at sites of DNA damage, involved in the regulation of DNA damage response mechanism. Required for the control of telomere length and genome stability.</text>
</comment>
<dbReference type="Proteomes" id="UP000044602">
    <property type="component" value="Unassembled WGS sequence"/>
</dbReference>
<dbReference type="PROSITE" id="PS50069">
    <property type="entry name" value="CULLIN_2"/>
    <property type="match status" value="1"/>
</dbReference>
<evidence type="ECO:0000313" key="22">
    <source>
        <dbReference type="Proteomes" id="UP000044602"/>
    </source>
</evidence>
<dbReference type="Pfam" id="PF11640">
    <property type="entry name" value="TAN"/>
    <property type="match status" value="1"/>
</dbReference>
<comment type="catalytic activity">
    <reaction evidence="12 16">
        <text>L-threonyl-[protein] + ATP = O-phospho-L-threonyl-[protein] + ADP + H(+)</text>
        <dbReference type="Rhea" id="RHEA:46608"/>
        <dbReference type="Rhea" id="RHEA-COMP:11060"/>
        <dbReference type="Rhea" id="RHEA-COMP:11605"/>
        <dbReference type="ChEBI" id="CHEBI:15378"/>
        <dbReference type="ChEBI" id="CHEBI:30013"/>
        <dbReference type="ChEBI" id="CHEBI:30616"/>
        <dbReference type="ChEBI" id="CHEBI:61977"/>
        <dbReference type="ChEBI" id="CHEBI:456216"/>
        <dbReference type="EC" id="2.7.11.1"/>
    </reaction>
</comment>
<dbReference type="Pfam" id="PF00454">
    <property type="entry name" value="PI3_PI4_kinase"/>
    <property type="match status" value="1"/>
</dbReference>
<dbReference type="SMART" id="SM00884">
    <property type="entry name" value="Cullin_Nedd8"/>
    <property type="match status" value="1"/>
</dbReference>
<dbReference type="SUPFAM" id="SSF74788">
    <property type="entry name" value="Cullin repeat-like"/>
    <property type="match status" value="1"/>
</dbReference>
<dbReference type="InterPro" id="IPR018936">
    <property type="entry name" value="PI3/4_kinase_CS"/>
</dbReference>
<dbReference type="InterPro" id="IPR045093">
    <property type="entry name" value="Cullin"/>
</dbReference>
<sequence length="3306" mass="370178">MAPAASRGDVTLNDALDAITGGTLKLRGTGLDDLIFLLDEKKAKTANLSILADKHYHRIFEALFRCAITEKQSYYSGKKTTAASAATRLSKCAEALRLALNHGASKLKRKTVLAVIDHITQTLPGPDNNPHEMVEPLLQNYIKAIVALLSHQANVEHLATFEGNGEGWLDCIDFCLDSMTTYLDGNEHDTGASARASPAPGTFSTLRSTLTSTASQKQPAQFHRSTLQDLLHCLYLLLTPPNAPIARRSKPISKTLVQVLSLRHLGLSRITHLAFSSLNVILTSTQSNDLIRTKALAADVAPLISHWWQGRTVSKDEMLNSVRDEMLKTIFAIHLHLERLLQDGEDLSIQGDVEDLFDTLWLEYTRRNEQSQLHIDDISFTITTPDDFFRLRSFGLRPHNQDGERKWAMLQVLAFLEKALWKAQAPRQSQHEIGTEELEQPRKKKRRIDAANDRLQGRLKSPSTGVRRATLQLIPFLLDLNFISAREILNLHTELLSFLSETAGTASWAMLAYSCVAEGLGKGHEDSASTWRPVWQLSARAVSLPATCRAACHLMRSILVLEMLTYHSVSDEITSIVTTADVNGPAILVDSSMALMLQLILLRGVKLPNQNQSTSHHVIRWIFLRWKPADMAFASLHSAHVHPAELANLVRACCGTEMLPIQSRPVSGSTISQAWSAYQQTAPVTSFLLLLSSTASTAKEDYRASRGNSVVLAHDSTNIHATQRLILELLFPKIEELQELCRSWGKREGGSQLSLEKLQSLFSACVVGTLLIPQLEQLNSRQSRDIEAATFTLLDSTLDAVLGAPENQAFFELLLGETSLHIPALTTTELGKFVLHCPYLLRLLSRCAVTLRQRSAREPSGRNVDFMDLDDEFDSQESGTSNSVKIPDVPRRSAALQWNSEAFYLSTALRLYFLEAIDKDREKIGFVPEHFFQQLSSLSRQDFLLSTAVTSEVFNSDFTIKPDEALVIVEKLGEMIGETEYTCCETVHSMSLSIIKGLLRVWSDSKHDVATFVGDLYHYFVKASLPKNSLSPRSQTALAELLFCLLREDPQYGSSLGLASCRTTLLSILQQGSMTVKYFIAMRLPEIFALYVLKTHDEVFLDVLESLPTDPGQIEGIGFRILVLSELACRWPTLLRRCTYHIFETPGKIKQSSQYATRCLAKVSTALQLESPKELFKIFSPQLFYTWLDGDELEEMPFEIFGFTSLEDMLKTAQSEAAALMFMRGQEESTARLAQRLSITPATMIKQGFSKIAAYAMAHDTSAGNSITAAESRIRKTLVFFDVFDQEDPMDKYFGKDENSAYAAIAITLLLEILKDDDREQKLLNEASRDLALGLLCGDFVIPPSARYDVISDDEKALHHGGLVLKSCKAQALSNEYLAWAGRVVGRAFAASGEIEPELLRESQLSSSLKLAPGANGSERGLFTLLQQLTSSIADRASWLDVDFSSAAGAASRCGMYKTALLFFEVAASQVTRASRRSSAIRESHTPSVLLSIFENIDDPDAYYGLPQTSSLSNVMARLEYENDGSKSLAFRGAQFDSHIQSKDPASQNDGLSMVKALSTLGLSGLSHALLQTQSLVENTNSLESTFGTARRLEIWNLPAPNSSENHAVSVYKAFQSIHQANDSSAIRQAIYDGFGRTMASLTSRGLNAANLRHHLGALAVLAELDDVVNVADFGELEALLDRFENHGEWMKRGRYDDVSQLLSSRGTTLSLLSQQPKLRAAANLSISQARQIEVRCKLTSSGIYRFHRATQESLNISTSLTNLIVPSEDLGLNFDAAAKIESANSLWDHGEMVSSIRMLQSIDNDSVFKKQSIPVSRSDLLSKIGYQISVAKLEKPHDIQKKYLEPALKELKGRTDGKDAGKVFHQFAMFCDDQLQNSDGLDDLVRLQNLKKGKSDEVAQLRSLISSEKNSQTKSRYSSHLTRAQQWLHLDEQELRRVEQTRSEFVRLSLENYLLSLIASDEHNNDALRFTALWLERSDDDSTNDAVRRHLDKVPTRKFATLMNQLCSRLQDQSNVFQRLLINLVYNICIDHPYHSMYQVWSGVKVKANSKDEVAVLRHKATNKVKDQLEKHPTQGAIWHAIDRTNGHYHRLAVDRDNPKYKAGHKINLKETTSGNYLVAALNKYQIPPPTMPAHERYYPKDLKGSQCRKEISAVQGKSVDARVSAYRKVKERFHPVMKYFFMEYFVDPDEWFVKRTAYTRTTAAISMLGHVLGLGDRHGHNILLDSKTGEVVHIDLGVAFEMGRVLPVPELVPFRLTRDIEDGMGVTKEGVFQRCCEFTLDALREETYSIMTILDVLRYDPLYSWSISPVRLAKLQGGSGDGDDDVAGRGKTRVNEPSEADRALEVVRKKLSKTLSVTATVNDLINQATDERNLAPLSKDTVHRIAARTGRLFSSDTSGCVTAYFKLLQGLPVLSMPSKPNHPADGKLPSRATGSVSSGLRTSPSSSGALGDASISSPSRRRPRVDSDVHASPSTPHLVQQNQYLPSSAFSEKPSPKRFKFGADTASMTTMSNKTKGKLPEVIDLTQQSAFRPYSGAKKIVIKNLRPPTQTDKTEQYYDRTRQQLKDALQCILRHQPLQLPMERLYRGAEDICRHGQGQELYRTLQELCEAHLKQATLRSIIDRSPGPSNIDMLRSVFLHWQDWNKAVIDIRSIFSYLDRTYLLRERTLGSINDLTITQFRKMLSSSASKDATNQTPFTRCLHGVCELIAYDRVNDDRFDARLLKESVRMFNVLNVYQKSFEPAFLHDSVNFFHEFADERNAASLKEYILACEKLLKDEDYRCNAYNLDSTTKKQLLDAAHGIVVKDYSAKLLDVESLSKLLADHEIESMRALYDLLRLSGIQAKLKDPWKTYIQEAGATIVGDVERGDDMVMRLLELRRALDLVVRDGFRGDEVFGYELRQAFGAFVNDRKTTSGWSTGTSKIGEMIAKHIDMLLRGGLKALPKSLLSDNKDRAAAEKSGQSSTADEDAELDRQLDAALELFRFIEGKDAFEAFYKKDLARRLLMGRSASEDAERNMLRKLRDECGANFTRNLEQMFKDQELAKEEMQHYKQWSEGTNAEQQVDLQVMVISAASWPTYPDTKLNLPEGAAVEIERFERWYNHKHDGRKLSWPHSLANCTVKAIFPRGTKELLVSAFQAVVLVLFNEVDLEGFLSFGQISTATGLAGPELQRTLQSLACGKVRVLSKHPKGRDVSETDTFTINKAFTDPKLRIKINQIQLKETKEENKATHERIAEDRKFETQAAIVRVMKARKTIGHSELVAEVINFTRKRGPVDAASIKKLIETLIDKDYMERDGNMYTYIS</sequence>
<feature type="domain" description="FAT" evidence="20">
    <location>
        <begin position="1446"/>
        <end position="2047"/>
    </location>
</feature>
<dbReference type="InterPro" id="IPR000403">
    <property type="entry name" value="PI3/4_kinase_cat_dom"/>
</dbReference>
<keyword evidence="16" id="KW-0156">Chromatin regulator</keyword>
<dbReference type="InterPro" id="IPR021668">
    <property type="entry name" value="TAN"/>
</dbReference>
<dbReference type="InterPro" id="IPR003151">
    <property type="entry name" value="PIK-rel_kinase_FAT"/>
</dbReference>
<keyword evidence="10" id="KW-0832">Ubl conjugation</keyword>
<gene>
    <name evidence="21" type="ORF">BN1708_010354</name>
</gene>
<dbReference type="Pfam" id="PF02259">
    <property type="entry name" value="FAT"/>
    <property type="match status" value="1"/>
</dbReference>
<dbReference type="Gene3D" id="3.30.230.130">
    <property type="entry name" value="Cullin, Chain C, Domain 2"/>
    <property type="match status" value="1"/>
</dbReference>
<feature type="domain" description="PI3K/PI4K catalytic" evidence="19">
    <location>
        <begin position="1933"/>
        <end position="2347"/>
    </location>
</feature>
<evidence type="ECO:0000256" key="10">
    <source>
        <dbReference type="ARBA" id="ARBA00022843"/>
    </source>
</evidence>
<evidence type="ECO:0000256" key="14">
    <source>
        <dbReference type="PROSITE-ProRule" id="PRU00330"/>
    </source>
</evidence>
<dbReference type="SUPFAM" id="SSF56112">
    <property type="entry name" value="Protein kinase-like (PK-like)"/>
    <property type="match status" value="1"/>
</dbReference>
<dbReference type="EMBL" id="CVQH01003447">
    <property type="protein sequence ID" value="CRK12157.1"/>
    <property type="molecule type" value="Genomic_DNA"/>
</dbReference>
<comment type="similarity">
    <text evidence="2 16">Belongs to the PI3/PI4-kinase family. ATM subfamily.</text>
</comment>
<dbReference type="SMART" id="SM00146">
    <property type="entry name" value="PI3Kc"/>
    <property type="match status" value="1"/>
</dbReference>
<feature type="region of interest" description="Disordered" evidence="17">
    <location>
        <begin position="2320"/>
        <end position="2342"/>
    </location>
</feature>
<keyword evidence="4" id="KW-1017">Isopeptide bond</keyword>
<feature type="region of interest" description="Disordered" evidence="17">
    <location>
        <begin position="431"/>
        <end position="452"/>
    </location>
</feature>
<evidence type="ECO:0000256" key="16">
    <source>
        <dbReference type="RuleBase" id="RU365027"/>
    </source>
</evidence>
<dbReference type="InterPro" id="IPR036317">
    <property type="entry name" value="Cullin_homology_sf"/>
</dbReference>
<dbReference type="InterPro" id="IPR059120">
    <property type="entry name" value="Cullin-like_AB"/>
</dbReference>
<organism evidence="21 22">
    <name type="scientific">Verticillium longisporum</name>
    <name type="common">Verticillium dahliae var. longisporum</name>
    <dbReference type="NCBI Taxonomy" id="100787"/>
    <lineage>
        <taxon>Eukaryota</taxon>
        <taxon>Fungi</taxon>
        <taxon>Dikarya</taxon>
        <taxon>Ascomycota</taxon>
        <taxon>Pezizomycotina</taxon>
        <taxon>Sordariomycetes</taxon>
        <taxon>Hypocreomycetidae</taxon>
        <taxon>Glomerellales</taxon>
        <taxon>Plectosphaerellaceae</taxon>
        <taxon>Verticillium</taxon>
    </lineage>
</organism>
<dbReference type="Gene3D" id="1.10.10.10">
    <property type="entry name" value="Winged helix-like DNA-binding domain superfamily/Winged helix DNA-binding domain"/>
    <property type="match status" value="1"/>
</dbReference>
<evidence type="ECO:0000259" key="20">
    <source>
        <dbReference type="PROSITE" id="PS51189"/>
    </source>
</evidence>
<comment type="catalytic activity">
    <reaction evidence="13">
        <text>L-seryl-[protein] + ATP = O-phospho-L-seryl-[protein] + ADP + H(+)</text>
        <dbReference type="Rhea" id="RHEA:17989"/>
        <dbReference type="Rhea" id="RHEA-COMP:9863"/>
        <dbReference type="Rhea" id="RHEA-COMP:11604"/>
        <dbReference type="ChEBI" id="CHEBI:15378"/>
        <dbReference type="ChEBI" id="CHEBI:29999"/>
        <dbReference type="ChEBI" id="CHEBI:30616"/>
        <dbReference type="ChEBI" id="CHEBI:83421"/>
        <dbReference type="ChEBI" id="CHEBI:456216"/>
        <dbReference type="EC" id="2.7.11.1"/>
    </reaction>
</comment>
<dbReference type="GO" id="GO:0031625">
    <property type="term" value="F:ubiquitin protein ligase binding"/>
    <property type="evidence" value="ECO:0007669"/>
    <property type="project" value="InterPro"/>
</dbReference>
<evidence type="ECO:0000256" key="3">
    <source>
        <dbReference type="ARBA" id="ARBA00011370"/>
    </source>
</evidence>
<comment type="subcellular location">
    <subcellularLocation>
        <location evidence="16">Chromosome</location>
        <location evidence="16">Telomere</location>
    </subcellularLocation>
    <subcellularLocation>
        <location evidence="16">Nucleus</location>
    </subcellularLocation>
</comment>
<evidence type="ECO:0000256" key="17">
    <source>
        <dbReference type="SAM" id="MobiDB-lite"/>
    </source>
</evidence>
<accession>A0A0G4KQZ6</accession>
<dbReference type="Gene3D" id="1.20.1310.10">
    <property type="entry name" value="Cullin Repeats"/>
    <property type="match status" value="4"/>
</dbReference>
<feature type="region of interest" description="Disordered" evidence="17">
    <location>
        <begin position="2420"/>
        <end position="2500"/>
    </location>
</feature>
<evidence type="ECO:0000256" key="4">
    <source>
        <dbReference type="ARBA" id="ARBA00022499"/>
    </source>
</evidence>
<keyword evidence="22" id="KW-1185">Reference proteome</keyword>
<keyword evidence="7 16" id="KW-0547">Nucleotide-binding</keyword>
<dbReference type="SUPFAM" id="SSF75632">
    <property type="entry name" value="Cullin homology domain"/>
    <property type="match status" value="1"/>
</dbReference>
<dbReference type="GO" id="GO:0000781">
    <property type="term" value="C:chromosome, telomeric region"/>
    <property type="evidence" value="ECO:0007669"/>
    <property type="project" value="UniProtKB-SubCell"/>
</dbReference>
<keyword evidence="16" id="KW-0227">DNA damage</keyword>
<dbReference type="SMART" id="SM00182">
    <property type="entry name" value="CULLIN"/>
    <property type="match status" value="1"/>
</dbReference>
<dbReference type="InterPro" id="IPR001373">
    <property type="entry name" value="Cullin_N"/>
</dbReference>
<dbReference type="InterPro" id="IPR014009">
    <property type="entry name" value="PIK_FAT"/>
</dbReference>
<dbReference type="FunFam" id="1.20.1310.10:FF:000031">
    <property type="entry name" value="Ubiquitin ligase subunit CulD"/>
    <property type="match status" value="1"/>
</dbReference>
<feature type="compositionally biased region" description="Polar residues" evidence="17">
    <location>
        <begin position="2474"/>
        <end position="2492"/>
    </location>
</feature>
<dbReference type="InterPro" id="IPR016158">
    <property type="entry name" value="Cullin_homology"/>
</dbReference>
<dbReference type="PROSITE" id="PS00916">
    <property type="entry name" value="PI3_4_KINASE_2"/>
    <property type="match status" value="1"/>
</dbReference>
<dbReference type="GO" id="GO:0004674">
    <property type="term" value="F:protein serine/threonine kinase activity"/>
    <property type="evidence" value="ECO:0007669"/>
    <property type="project" value="UniProtKB-KW"/>
</dbReference>
<dbReference type="InterPro" id="IPR036940">
    <property type="entry name" value="PI3/4_kinase_cat_sf"/>
</dbReference>
<proteinExistence type="inferred from homology"/>
<dbReference type="GO" id="GO:0035556">
    <property type="term" value="P:intracellular signal transduction"/>
    <property type="evidence" value="ECO:0007669"/>
    <property type="project" value="UniProtKB-ARBA"/>
</dbReference>
<evidence type="ECO:0000256" key="6">
    <source>
        <dbReference type="ARBA" id="ARBA00022679"/>
    </source>
</evidence>
<dbReference type="SUPFAM" id="SSF46785">
    <property type="entry name" value="Winged helix' DNA-binding domain"/>
    <property type="match status" value="1"/>
</dbReference>
<keyword evidence="9 16" id="KW-0067">ATP-binding</keyword>
<dbReference type="InterPro" id="IPR036388">
    <property type="entry name" value="WH-like_DNA-bd_sf"/>
</dbReference>
<dbReference type="GO" id="GO:0006511">
    <property type="term" value="P:ubiquitin-dependent protein catabolic process"/>
    <property type="evidence" value="ECO:0007669"/>
    <property type="project" value="InterPro"/>
</dbReference>
<protein>
    <recommendedName>
        <fullName evidence="16">Serine/threonine-protein kinase Tel1</fullName>
        <ecNumber evidence="16">2.7.11.1</ecNumber>
    </recommendedName>
</protein>
<evidence type="ECO:0000256" key="7">
    <source>
        <dbReference type="ARBA" id="ARBA00022741"/>
    </source>
</evidence>